<dbReference type="SUPFAM" id="SSF52540">
    <property type="entry name" value="P-loop containing nucleoside triphosphate hydrolases"/>
    <property type="match status" value="1"/>
</dbReference>
<feature type="domain" description="ATP-dependent helicase C-terminal" evidence="3">
    <location>
        <begin position="273"/>
        <end position="402"/>
    </location>
</feature>
<dbReference type="EMBL" id="PCRF01000016">
    <property type="protein sequence ID" value="PIP16743.1"/>
    <property type="molecule type" value="Genomic_DNA"/>
</dbReference>
<comment type="caution">
    <text evidence="4">The sequence shown here is derived from an EMBL/GenBank/DDBJ whole genome shotgun (WGS) entry which is preliminary data.</text>
</comment>
<dbReference type="Gene3D" id="3.40.50.300">
    <property type="entry name" value="P-loop containing nucleotide triphosphate hydrolases"/>
    <property type="match status" value="2"/>
</dbReference>
<evidence type="ECO:0008006" key="6">
    <source>
        <dbReference type="Google" id="ProtNLM"/>
    </source>
</evidence>
<dbReference type="GO" id="GO:0003678">
    <property type="term" value="F:DNA helicase activity"/>
    <property type="evidence" value="ECO:0007669"/>
    <property type="project" value="TreeGrafter"/>
</dbReference>
<dbReference type="GO" id="GO:0003676">
    <property type="term" value="F:nucleic acid binding"/>
    <property type="evidence" value="ECO:0007669"/>
    <property type="project" value="InterPro"/>
</dbReference>
<dbReference type="GO" id="GO:0016818">
    <property type="term" value="F:hydrolase activity, acting on acid anhydrides, in phosphorus-containing anhydrides"/>
    <property type="evidence" value="ECO:0007669"/>
    <property type="project" value="InterPro"/>
</dbReference>
<sequence>TLSPPAGFPEFDYLVLDEAHNVEDAATETYSHIMENATINRMLALVRIKEKSQEIKDLWFRSSNHLLALLPETGTKSLEYLKKDKRWPAINLDLENFLLVWQEVENLLRKPKEEGGGEANLLAKKFQDVRDTFGLVLNPPDNYVSFAGREGTGRGNWFLKTSPVDVALVLRTHLFDNLKSAVLTSATLTVAGRFNFFLRRWGLADVPNLSTAVLDSPFDFSTQAVLGIPRNFYCYRYEEGEENFVAALSEGIKKSALILRGKELVLFASRFRMETVYRRIKEEMEKKGITVFCQNIDGSRRSLVERLKESTDDCLLFGTKSFQEGVDISGLTAVIIEKIPFPGQSDPLISARQKAVEKEGGQPFRDYTLPLAIISLRQSFGRLIRRKADRGVVIIFDSRLVESYSEVFNSFPNTARIIEDIPVFYEKLTEMKARFT</sequence>
<accession>A0A2G9YDE4</accession>
<feature type="non-terminal residue" evidence="4">
    <location>
        <position position="1"/>
    </location>
</feature>
<evidence type="ECO:0000256" key="1">
    <source>
        <dbReference type="ARBA" id="ARBA00038058"/>
    </source>
</evidence>
<comment type="similarity">
    <text evidence="1">Belongs to the helicase family. DinG subfamily.</text>
</comment>
<dbReference type="InterPro" id="IPR027417">
    <property type="entry name" value="P-loop_NTPase"/>
</dbReference>
<reference evidence="4 5" key="1">
    <citation type="submission" date="2017-09" db="EMBL/GenBank/DDBJ databases">
        <title>Depth-based differentiation of microbial function through sediment-hosted aquifers and enrichment of novel symbionts in the deep terrestrial subsurface.</title>
        <authorList>
            <person name="Probst A.J."/>
            <person name="Ladd B."/>
            <person name="Jarett J.K."/>
            <person name="Geller-Mcgrath D.E."/>
            <person name="Sieber C.M."/>
            <person name="Emerson J.B."/>
            <person name="Anantharaman K."/>
            <person name="Thomas B.C."/>
            <person name="Malmstrom R."/>
            <person name="Stieglmeier M."/>
            <person name="Klingl A."/>
            <person name="Woyke T."/>
            <person name="Ryan C.M."/>
            <person name="Banfield J.F."/>
        </authorList>
    </citation>
    <scope>NUCLEOTIDE SEQUENCE [LARGE SCALE GENOMIC DNA]</scope>
    <source>
        <strain evidence="4">CG23_combo_of_CG06-09_8_20_14_all_48_7</strain>
    </source>
</reference>
<evidence type="ECO:0000313" key="4">
    <source>
        <dbReference type="EMBL" id="PIP16743.1"/>
    </source>
</evidence>
<protein>
    <recommendedName>
        <fullName evidence="6">Helicase</fullName>
    </recommendedName>
</protein>
<dbReference type="GO" id="GO:0006139">
    <property type="term" value="P:nucleobase-containing compound metabolic process"/>
    <property type="evidence" value="ECO:0007669"/>
    <property type="project" value="InterPro"/>
</dbReference>
<evidence type="ECO:0000259" key="3">
    <source>
        <dbReference type="SMART" id="SM00491"/>
    </source>
</evidence>
<dbReference type="Gene3D" id="1.10.275.30">
    <property type="match status" value="1"/>
</dbReference>
<dbReference type="SMART" id="SM00490">
    <property type="entry name" value="HELICc"/>
    <property type="match status" value="1"/>
</dbReference>
<dbReference type="InterPro" id="IPR001650">
    <property type="entry name" value="Helicase_C-like"/>
</dbReference>
<dbReference type="PANTHER" id="PTHR11472:SF34">
    <property type="entry name" value="REGULATOR OF TELOMERE ELONGATION HELICASE 1"/>
    <property type="match status" value="1"/>
</dbReference>
<dbReference type="Pfam" id="PF13307">
    <property type="entry name" value="Helicase_C_2"/>
    <property type="match status" value="1"/>
</dbReference>
<dbReference type="Proteomes" id="UP000230392">
    <property type="component" value="Unassembled WGS sequence"/>
</dbReference>
<dbReference type="InterPro" id="IPR006555">
    <property type="entry name" value="ATP-dep_Helicase_C"/>
</dbReference>
<evidence type="ECO:0000313" key="5">
    <source>
        <dbReference type="Proteomes" id="UP000230392"/>
    </source>
</evidence>
<dbReference type="GO" id="GO:0005524">
    <property type="term" value="F:ATP binding"/>
    <property type="evidence" value="ECO:0007669"/>
    <property type="project" value="InterPro"/>
</dbReference>
<proteinExistence type="inferred from homology"/>
<dbReference type="AlphaFoldDB" id="A0A2G9YDE4"/>
<dbReference type="SMART" id="SM00491">
    <property type="entry name" value="HELICc2"/>
    <property type="match status" value="1"/>
</dbReference>
<dbReference type="PANTHER" id="PTHR11472">
    <property type="entry name" value="DNA REPAIR DEAD HELICASE RAD3/XP-D SUBFAMILY MEMBER"/>
    <property type="match status" value="1"/>
</dbReference>
<feature type="domain" description="Helicase C-terminal" evidence="2">
    <location>
        <begin position="278"/>
        <end position="387"/>
    </location>
</feature>
<gene>
    <name evidence="4" type="ORF">COX46_00350</name>
</gene>
<organism evidence="4 5">
    <name type="scientific">bacterium (Candidatus Ratteibacteria) CG23_combo_of_CG06-09_8_20_14_all_48_7</name>
    <dbReference type="NCBI Taxonomy" id="2014292"/>
    <lineage>
        <taxon>Bacteria</taxon>
        <taxon>Candidatus Ratteibacteria</taxon>
    </lineage>
</organism>
<evidence type="ECO:0000259" key="2">
    <source>
        <dbReference type="SMART" id="SM00490"/>
    </source>
</evidence>
<dbReference type="InterPro" id="IPR045028">
    <property type="entry name" value="DinG/Rad3-like"/>
</dbReference>
<name>A0A2G9YDE4_9BACT</name>